<feature type="domain" description="GmrSD restriction endonucleases N-terminal" evidence="1">
    <location>
        <begin position="19"/>
        <end position="156"/>
    </location>
</feature>
<protein>
    <submittedName>
        <fullName evidence="2">DUF262 domain-containing protein</fullName>
    </submittedName>
</protein>
<dbReference type="RefSeq" id="WP_185377681.1">
    <property type="nucleotide sequence ID" value="NZ_JAARPL010000010.1"/>
</dbReference>
<evidence type="ECO:0000259" key="1">
    <source>
        <dbReference type="Pfam" id="PF03235"/>
    </source>
</evidence>
<gene>
    <name evidence="2" type="ORF">HB847_13465</name>
</gene>
<evidence type="ECO:0000313" key="2">
    <source>
        <dbReference type="EMBL" id="MBC1373382.1"/>
    </source>
</evidence>
<dbReference type="EMBL" id="JAARPL010000010">
    <property type="protein sequence ID" value="MBC1373382.1"/>
    <property type="molecule type" value="Genomic_DNA"/>
</dbReference>
<comment type="caution">
    <text evidence="2">The sequence shown here is derived from an EMBL/GenBank/DDBJ whole genome shotgun (WGS) entry which is preliminary data.</text>
</comment>
<reference evidence="2 3" key="1">
    <citation type="submission" date="2020-03" db="EMBL/GenBank/DDBJ databases">
        <title>Soil Listeria distribution.</title>
        <authorList>
            <person name="Liao J."/>
            <person name="Wiedmann M."/>
        </authorList>
    </citation>
    <scope>NUCLEOTIDE SEQUENCE [LARGE SCALE GENOMIC DNA]</scope>
    <source>
        <strain evidence="2 3">FSL L7-1681</strain>
    </source>
</reference>
<sequence length="334" mass="38275">MDRMTRPWSIKQIKGMYEKKRTLSFEHPVQRKGGQWNQYQQSLFIHSLLTNFPVPTVYTTKSDDIHYVLDGKQRLTSIFAFVNNEFALHEDIPDVDGFMAGGSYFSELSEELRDDLLSSNLSICQLDDCTDEDIEEVFYRLNNSTPLTSIQKVKARMGSDVATQLNKLVSHDFMTSVVKLTKAQSRKEVDLKIIVQALMVQGNEYQNVTKLTENEVCKHAESLKSGFNTSAELADIEKTFDFLLLALNEEDKTLLKPVHLPMIIRTAQKYKNQYEVDVFRNWYLDMTVRYKLGEGDGAEAYKSHTGAGSTGTAKVRGRIEEMERDFNNYIQGTK</sequence>
<accession>A0A841Y8Z8</accession>
<dbReference type="AlphaFoldDB" id="A0A841Y8Z8"/>
<name>A0A841Y8Z8_9LIST</name>
<dbReference type="Proteomes" id="UP000591929">
    <property type="component" value="Unassembled WGS sequence"/>
</dbReference>
<dbReference type="InterPro" id="IPR004919">
    <property type="entry name" value="GmrSD_N"/>
</dbReference>
<dbReference type="PANTHER" id="PTHR39639">
    <property type="entry name" value="CHROMOSOME 16, WHOLE GENOME SHOTGUN SEQUENCE"/>
    <property type="match status" value="1"/>
</dbReference>
<dbReference type="PANTHER" id="PTHR39639:SF1">
    <property type="entry name" value="DUF262 DOMAIN-CONTAINING PROTEIN"/>
    <property type="match status" value="1"/>
</dbReference>
<organism evidence="2 3">
    <name type="scientific">Listeria booriae</name>
    <dbReference type="NCBI Taxonomy" id="1552123"/>
    <lineage>
        <taxon>Bacteria</taxon>
        <taxon>Bacillati</taxon>
        <taxon>Bacillota</taxon>
        <taxon>Bacilli</taxon>
        <taxon>Bacillales</taxon>
        <taxon>Listeriaceae</taxon>
        <taxon>Listeria</taxon>
    </lineage>
</organism>
<evidence type="ECO:0000313" key="3">
    <source>
        <dbReference type="Proteomes" id="UP000591929"/>
    </source>
</evidence>
<proteinExistence type="predicted"/>
<dbReference type="Pfam" id="PF03235">
    <property type="entry name" value="GmrSD_N"/>
    <property type="match status" value="1"/>
</dbReference>